<proteinExistence type="predicted"/>
<comment type="caution">
    <text evidence="2">The sequence shown here is derived from an EMBL/GenBank/DDBJ whole genome shotgun (WGS) entry which is preliminary data.</text>
</comment>
<sequence length="508" mass="57202">MKMLLIAGTLTLVLSACGGSSGDNKEADKPVNPPPVTEPTPDPARTFPDNTLWGESIRYFAEEQEGQNRITSVTHSAEGNLCYLTEQTLPENYYRFPPKWGSRVDCKNAQGEVFFSHHSTGNNILKQVLFTQQGQFVVAELIQATADGARFLQYYLQLTLHNSQGEVLQQKLVSHDASKHEQYLYVFDASPEYEAGPEGVYRFTLNNTAKQGNALLFDISTVKLQWHAQSLYMLSYIDGVSLYRFDANLEQRWVKQVAPNYSLLHSRLGFFNPAFTFSDDEILLAFESTDAEAKAYNWHFGRNLPLRGGDKQGYKNITLAAYDLQGEFLRDFRLLSEGRHEKLVDLTYQQGSLFIGANTHVKKFDKPNYTTEFDLVLMRTNPASGDILDYYVLDINQEDYATVFVPMPNQRFLFAGQNGYRQVDSNSQVSDGQGMVLEVTANGEITRTMFLHQPRNVSIESVVVTEQMQLLFGGIYDGPISHTCDNGDMSMCYQKAMLGLGSLTPLAQ</sequence>
<organism evidence="2 3">
    <name type="scientific">Bowmanella denitrificans</name>
    <dbReference type="NCBI Taxonomy" id="366582"/>
    <lineage>
        <taxon>Bacteria</taxon>
        <taxon>Pseudomonadati</taxon>
        <taxon>Pseudomonadota</taxon>
        <taxon>Gammaproteobacteria</taxon>
        <taxon>Alteromonadales</taxon>
        <taxon>Alteromonadaceae</taxon>
        <taxon>Bowmanella</taxon>
    </lineage>
</organism>
<dbReference type="PROSITE" id="PS51257">
    <property type="entry name" value="PROKAR_LIPOPROTEIN"/>
    <property type="match status" value="1"/>
</dbReference>
<evidence type="ECO:0000313" key="2">
    <source>
        <dbReference type="EMBL" id="GAA0357280.1"/>
    </source>
</evidence>
<dbReference type="EMBL" id="BAAAEI010000012">
    <property type="protein sequence ID" value="GAA0357280.1"/>
    <property type="molecule type" value="Genomic_DNA"/>
</dbReference>
<feature type="compositionally biased region" description="Pro residues" evidence="1">
    <location>
        <begin position="31"/>
        <end position="42"/>
    </location>
</feature>
<evidence type="ECO:0000313" key="3">
    <source>
        <dbReference type="Proteomes" id="UP001501757"/>
    </source>
</evidence>
<accession>A0ABN0X7R7</accession>
<evidence type="ECO:0008006" key="4">
    <source>
        <dbReference type="Google" id="ProtNLM"/>
    </source>
</evidence>
<keyword evidence="3" id="KW-1185">Reference proteome</keyword>
<name>A0ABN0X7R7_9ALTE</name>
<reference evidence="2 3" key="1">
    <citation type="journal article" date="2019" name="Int. J. Syst. Evol. Microbiol.">
        <title>The Global Catalogue of Microorganisms (GCM) 10K type strain sequencing project: providing services to taxonomists for standard genome sequencing and annotation.</title>
        <authorList>
            <consortium name="The Broad Institute Genomics Platform"/>
            <consortium name="The Broad Institute Genome Sequencing Center for Infectious Disease"/>
            <person name="Wu L."/>
            <person name="Ma J."/>
        </authorList>
    </citation>
    <scope>NUCLEOTIDE SEQUENCE [LARGE SCALE GENOMIC DNA]</scope>
    <source>
        <strain evidence="2 3">JCM 13378</strain>
    </source>
</reference>
<evidence type="ECO:0000256" key="1">
    <source>
        <dbReference type="SAM" id="MobiDB-lite"/>
    </source>
</evidence>
<dbReference type="RefSeq" id="WP_343844885.1">
    <property type="nucleotide sequence ID" value="NZ_BAAAEI010000012.1"/>
</dbReference>
<dbReference type="Proteomes" id="UP001501757">
    <property type="component" value="Unassembled WGS sequence"/>
</dbReference>
<feature type="region of interest" description="Disordered" evidence="1">
    <location>
        <begin position="19"/>
        <end position="47"/>
    </location>
</feature>
<protein>
    <recommendedName>
        <fullName evidence="4">Lipoprotein</fullName>
    </recommendedName>
</protein>
<gene>
    <name evidence="2" type="ORF">GCM10009092_21880</name>
</gene>